<evidence type="ECO:0000313" key="3">
    <source>
        <dbReference type="EMBL" id="MFC3928721.1"/>
    </source>
</evidence>
<organism evidence="3 4">
    <name type="scientific">Streptococcus caprae</name>
    <dbReference type="NCBI Taxonomy" id="1640501"/>
    <lineage>
        <taxon>Bacteria</taxon>
        <taxon>Bacillati</taxon>
        <taxon>Bacillota</taxon>
        <taxon>Bacilli</taxon>
        <taxon>Lactobacillales</taxon>
        <taxon>Streptococcaceae</taxon>
        <taxon>Streptococcus</taxon>
    </lineage>
</organism>
<dbReference type="EMBL" id="JBHRZV010000051">
    <property type="protein sequence ID" value="MFC3928721.1"/>
    <property type="molecule type" value="Genomic_DNA"/>
</dbReference>
<keyword evidence="4" id="KW-1185">Reference proteome</keyword>
<dbReference type="SUPFAM" id="SSF58113">
    <property type="entry name" value="Apolipoprotein A-I"/>
    <property type="match status" value="1"/>
</dbReference>
<name>A0ABV8CXA6_9STRE</name>
<feature type="coiled-coil region" evidence="1">
    <location>
        <begin position="2"/>
        <end position="29"/>
    </location>
</feature>
<dbReference type="RefSeq" id="WP_380427538.1">
    <property type="nucleotide sequence ID" value="NZ_JBHRZV010000051.1"/>
</dbReference>
<dbReference type="Pfam" id="PF14520">
    <property type="entry name" value="HHH_5"/>
    <property type="match status" value="1"/>
</dbReference>
<keyword evidence="1" id="KW-0175">Coiled coil</keyword>
<evidence type="ECO:0000256" key="1">
    <source>
        <dbReference type="SAM" id="Coils"/>
    </source>
</evidence>
<feature type="region of interest" description="Disordered" evidence="2">
    <location>
        <begin position="64"/>
        <end position="91"/>
    </location>
</feature>
<evidence type="ECO:0000313" key="4">
    <source>
        <dbReference type="Proteomes" id="UP001595807"/>
    </source>
</evidence>
<dbReference type="Proteomes" id="UP001595807">
    <property type="component" value="Unassembled WGS sequence"/>
</dbReference>
<comment type="caution">
    <text evidence="3">The sequence shown here is derived from an EMBL/GenBank/DDBJ whole genome shotgun (WGS) entry which is preliminary data.</text>
</comment>
<dbReference type="InterPro" id="IPR010995">
    <property type="entry name" value="DNA_repair_Rad51/TF_NusA_a-hlx"/>
</dbReference>
<protein>
    <submittedName>
        <fullName evidence="3">Helix-hairpin-helix domain-containing protein</fullName>
    </submittedName>
</protein>
<sequence>MAKKTVNRKKQLRKQLADLRRASKDLADVAVQKVQETTEQVAEAAGHVVESVTERVHETVENLTHKTEETKTKAKKTAEKAEKSSKQAAEKASKTFEDFAEKFEGVASARLETFYEEGIKSVKDFANWTEKELLELKGIGPATIKQLKELGVKLKK</sequence>
<accession>A0ABV8CXA6</accession>
<reference evidence="4" key="1">
    <citation type="journal article" date="2019" name="Int. J. Syst. Evol. Microbiol.">
        <title>The Global Catalogue of Microorganisms (GCM) 10K type strain sequencing project: providing services to taxonomists for standard genome sequencing and annotation.</title>
        <authorList>
            <consortium name="The Broad Institute Genomics Platform"/>
            <consortium name="The Broad Institute Genome Sequencing Center for Infectious Disease"/>
            <person name="Wu L."/>
            <person name="Ma J."/>
        </authorList>
    </citation>
    <scope>NUCLEOTIDE SEQUENCE [LARGE SCALE GENOMIC DNA]</scope>
    <source>
        <strain evidence="4">CCUG 67170</strain>
    </source>
</reference>
<dbReference type="SUPFAM" id="SSF47794">
    <property type="entry name" value="Rad51 N-terminal domain-like"/>
    <property type="match status" value="1"/>
</dbReference>
<evidence type="ECO:0000256" key="2">
    <source>
        <dbReference type="SAM" id="MobiDB-lite"/>
    </source>
</evidence>
<dbReference type="Gene3D" id="1.10.150.20">
    <property type="entry name" value="5' to 3' exonuclease, C-terminal subdomain"/>
    <property type="match status" value="1"/>
</dbReference>
<proteinExistence type="predicted"/>
<gene>
    <name evidence="3" type="ORF">ACFORF_09140</name>
</gene>